<evidence type="ECO:0000313" key="3">
    <source>
        <dbReference type="EMBL" id="EAX89843.1"/>
    </source>
</evidence>
<dbReference type="OrthoDB" id="10692661at2759"/>
<dbReference type="VEuPathDB" id="TrichDB:TVAG_448740"/>
<dbReference type="RefSeq" id="XP_001302773.1">
    <property type="nucleotide sequence ID" value="XM_001302772.1"/>
</dbReference>
<dbReference type="VEuPathDB" id="TrichDB:TVAGG3_0750900"/>
<evidence type="ECO:0000256" key="1">
    <source>
        <dbReference type="SAM" id="Coils"/>
    </source>
</evidence>
<evidence type="ECO:0000313" key="4">
    <source>
        <dbReference type="Proteomes" id="UP000001542"/>
    </source>
</evidence>
<accession>A2FZ29</accession>
<reference evidence="3" key="2">
    <citation type="journal article" date="2007" name="Science">
        <title>Draft genome sequence of the sexually transmitted pathogen Trichomonas vaginalis.</title>
        <authorList>
            <person name="Carlton J.M."/>
            <person name="Hirt R.P."/>
            <person name="Silva J.C."/>
            <person name="Delcher A.L."/>
            <person name="Schatz M."/>
            <person name="Zhao Q."/>
            <person name="Wortman J.R."/>
            <person name="Bidwell S.L."/>
            <person name="Alsmark U.C.M."/>
            <person name="Besteiro S."/>
            <person name="Sicheritz-Ponten T."/>
            <person name="Noel C.J."/>
            <person name="Dacks J.B."/>
            <person name="Foster P.G."/>
            <person name="Simillion C."/>
            <person name="Van de Peer Y."/>
            <person name="Miranda-Saavedra D."/>
            <person name="Barton G.J."/>
            <person name="Westrop G.D."/>
            <person name="Mueller S."/>
            <person name="Dessi D."/>
            <person name="Fiori P.L."/>
            <person name="Ren Q."/>
            <person name="Paulsen I."/>
            <person name="Zhang H."/>
            <person name="Bastida-Corcuera F.D."/>
            <person name="Simoes-Barbosa A."/>
            <person name="Brown M.T."/>
            <person name="Hayes R.D."/>
            <person name="Mukherjee M."/>
            <person name="Okumura C.Y."/>
            <person name="Schneider R."/>
            <person name="Smith A.J."/>
            <person name="Vanacova S."/>
            <person name="Villalvazo M."/>
            <person name="Haas B.J."/>
            <person name="Pertea M."/>
            <person name="Feldblyum T.V."/>
            <person name="Utterback T.R."/>
            <person name="Shu C.L."/>
            <person name="Osoegawa K."/>
            <person name="de Jong P.J."/>
            <person name="Hrdy I."/>
            <person name="Horvathova L."/>
            <person name="Zubacova Z."/>
            <person name="Dolezal P."/>
            <person name="Malik S.B."/>
            <person name="Logsdon J.M. Jr."/>
            <person name="Henze K."/>
            <person name="Gupta A."/>
            <person name="Wang C.C."/>
            <person name="Dunne R.L."/>
            <person name="Upcroft J.A."/>
            <person name="Upcroft P."/>
            <person name="White O."/>
            <person name="Salzberg S.L."/>
            <person name="Tang P."/>
            <person name="Chiu C.-H."/>
            <person name="Lee Y.-S."/>
            <person name="Embley T.M."/>
            <person name="Coombs G.H."/>
            <person name="Mottram J.C."/>
            <person name="Tachezy J."/>
            <person name="Fraser-Liggett C.M."/>
            <person name="Johnson P.J."/>
        </authorList>
    </citation>
    <scope>NUCLEOTIDE SEQUENCE [LARGE SCALE GENOMIC DNA]</scope>
    <source>
        <strain evidence="3">G3</strain>
    </source>
</reference>
<dbReference type="InParanoid" id="A2FZ29"/>
<feature type="region of interest" description="Disordered" evidence="2">
    <location>
        <begin position="339"/>
        <end position="362"/>
    </location>
</feature>
<keyword evidence="1" id="KW-0175">Coiled coil</keyword>
<feature type="compositionally biased region" description="Basic and acidic residues" evidence="2">
    <location>
        <begin position="345"/>
        <end position="358"/>
    </location>
</feature>
<feature type="coiled-coil region" evidence="1">
    <location>
        <begin position="165"/>
        <end position="249"/>
    </location>
</feature>
<dbReference type="Proteomes" id="UP000001542">
    <property type="component" value="Unassembled WGS sequence"/>
</dbReference>
<name>A2FZ29_TRIV3</name>
<dbReference type="KEGG" id="tva:4747519"/>
<evidence type="ECO:0000256" key="2">
    <source>
        <dbReference type="SAM" id="MobiDB-lite"/>
    </source>
</evidence>
<organism evidence="3 4">
    <name type="scientific">Trichomonas vaginalis (strain ATCC PRA-98 / G3)</name>
    <dbReference type="NCBI Taxonomy" id="412133"/>
    <lineage>
        <taxon>Eukaryota</taxon>
        <taxon>Metamonada</taxon>
        <taxon>Parabasalia</taxon>
        <taxon>Trichomonadida</taxon>
        <taxon>Trichomonadidae</taxon>
        <taxon>Trichomonas</taxon>
    </lineage>
</organism>
<dbReference type="SMR" id="A2FZ29"/>
<sequence>MSSEIDILQRERIKMMPVEYQAICKHVAFQLDEFNKVSQTKILTPQNNAQANIIQKKISTGLTQTEEFAAAKYHGCETVSNWMNILQIEQESFEGSPQDSDGLVSNENAVILTYRGNAVELKALETEVQEYLRRLINTKETPMTIRLDKYLQDSKANLATRQDMAKRISKQIDKQENLFKAASNESKKLNEDNEKYNTMLTTYSASENYGIIQKAKKLKIMIDDWQNRKAELSGKISDTKSELENYQSLEKANTNLTKADLKNTDSLNKLKTQFEETIRSINEESSVEDSRNTTMMTAIQKDLGSIRGTLLSRERKQTSSEISKCKSQFDRLMNRIKKQTGSMKKQTEKALKAGKEGPSEEQCSTVLDNEHERDMNYWGEIFTDQKKEFQDILDSHLSNLNHEKEEQIKKITEDNANKLAILQSKKERLTVTNSEREIEYESVHERIESTEGILNDLIEQFNEKSENENDLKNMSANARGKTDSVTSEIRRKIESMQTFIDNATLIKNEINRILKDLMKKTSDYQKVSIPIRSKSTNAVIDEINRQNEEKKKNLLKEEEENEEEVNSEEGEILNGHENFEEETREEEIENEIEEEELYEYEERIIENDAMLKDCMILVDGKKYTIIERDGQKFFRIRVKKNPNANFTEGKQEDNKVIYTDEKGEEKELLIDDENVFYDDNGNKLLIDENGKIIVLSDPSKFSEENTLFLRKNDGTVMTIDSDGKISIVDPDGNQTIYAKDGTKTVFGSDGNKTVFDQKGEIIPEKTIKKQKSLGKIKSQKSDLNVKKKFDQEGNEIVKDMKDGKQIIKDKNDKLTLKTEDGTKIKISEEKPIKIEKEEKAAIMDSSGEVTIVENKGSKTIVENNGLVTVVDSLSSDAVIESDGDQTTIDIEGTKAVVQNSGVKKVIEENLTETVLDENTSHIEIDKENKTKTVIDNEGNKTFIHNITKTEEIEEKKKETPVIPISEIPENKNFFVDENGNQIYIDDNGKPVLFNVNSESPDSILHVKFVDKEGNEIKLDPSGAMVYQDKKGNKTILDKEGKKTNIDDKTDNVFVDKAGNRVYLDSKGNVIFVDNIPRDSVFVDKQGNRLIIKGKSYQFERYDKKPHKSLIVLPGYSYSNDLNKKTYNDTNLESEVSEEFEEDSDDIISFNKRIKEPSKSLLKERSYRNLRRKDITDLSGLQKPKTISDLVDEDVLISEEERFDQKEDKTKDRTRRKVYKTILASASSVSLFRPYTSGFGTRRKVSIPIVTPFKSYCLSSMAVEPTKTPRYVWVRKTTGQLGVYEPKQKLLSYLRVYNFQDRIWKPSDFRRGTMYTRPEIRRLLLNQDEKIPIQPIVTPLNLSQIIEKTKSKIFVPKVNSPRNPVSVRNLPLVYKSSPRHPIVLTKSDERNFEPLEDAPLITIRNLSKDWIEKEIAKKGTNLI</sequence>
<proteinExistence type="predicted"/>
<feature type="coiled-coil region" evidence="1">
    <location>
        <begin position="540"/>
        <end position="603"/>
    </location>
</feature>
<protein>
    <submittedName>
        <fullName evidence="3">Uncharacterized protein</fullName>
    </submittedName>
</protein>
<gene>
    <name evidence="3" type="ORF">TVAG_448740</name>
</gene>
<reference evidence="3" key="1">
    <citation type="submission" date="2006-10" db="EMBL/GenBank/DDBJ databases">
        <authorList>
            <person name="Amadeo P."/>
            <person name="Zhao Q."/>
            <person name="Wortman J."/>
            <person name="Fraser-Liggett C."/>
            <person name="Carlton J."/>
        </authorList>
    </citation>
    <scope>NUCLEOTIDE SEQUENCE</scope>
    <source>
        <strain evidence="3">G3</strain>
    </source>
</reference>
<keyword evidence="4" id="KW-1185">Reference proteome</keyword>
<dbReference type="EMBL" id="DS114161">
    <property type="protein sequence ID" value="EAX89843.1"/>
    <property type="molecule type" value="Genomic_DNA"/>
</dbReference>